<evidence type="ECO:0000313" key="6">
    <source>
        <dbReference type="Proteomes" id="UP001445335"/>
    </source>
</evidence>
<feature type="region of interest" description="Disordered" evidence="2">
    <location>
        <begin position="1"/>
        <end position="46"/>
    </location>
</feature>
<dbReference type="Pfam" id="PF04564">
    <property type="entry name" value="U-box"/>
    <property type="match status" value="1"/>
</dbReference>
<feature type="domain" description="U-box" evidence="4">
    <location>
        <begin position="937"/>
        <end position="1008"/>
    </location>
</feature>
<proteinExistence type="predicted"/>
<feature type="compositionally biased region" description="Gly residues" evidence="2">
    <location>
        <begin position="906"/>
        <end position="915"/>
    </location>
</feature>
<dbReference type="InterPro" id="IPR012677">
    <property type="entry name" value="Nucleotide-bd_a/b_plait_sf"/>
</dbReference>
<sequence>MGSPPPSEAPEAAAPEVAARSETADSAAGAAPDAAAPEPGDASTKAGPLTKLVQKLGTPPNCANPFVAALNRIYGLQSSSWTWDAADLLSLPGPWFVRVAVLHAQLTADDAAARRAGAVAAAAVFEEAATALAIEERYQILLTFLAAMACLHAPEPEVSAAAAALDDTNAAVVHLWNEALAVLCPILTDNTEALDVEALQALGALARALRLGTLPAALQDVVQRRSLPMTAMGAAMRAGGAPLGPLGGGHRARARLAAAAGAARCLAGAGVCAAAEQAWLQDAVKQAQKRLAAPVDPAPEPAAAASKLRADVAPFQMAGDRPAPAGAPAPGGGAGANLRVNAPSFCPRADVVPFRPVADAPPFRPIRPVAVARRLGAGPAAREPAPSPAPSAATSDTCSLGAAGSEQEHTDPLVFLRGVAPLATALDIHAALAGLRLKPWGIHRILNAEGGLRSNVIIEFASMRDALACARYERRFLPRELPSGVVLPHSSSFTTQLVTRAVLDATPTRAEWPTGPATGQDALPIYNVPQLIMPKRGLSDEGGYDPAEAGEPRAAAPPNPVVNAPVIAAPRAAAPPDPVVNVPVVAAPPVPVITELTGADAALLNANAHLVRVTNLPRPAVEADVRSFIGSIRGRVLMRGVFLLLDKPGGKPVGTAWVDFVGERNAKLAVEQRNGRKMRVPGARVNFCQPVVLVHSSWAKVLPRVALRTDARMPPGWRPSTPPLPPVIIDPAELPGRRVDNITALDDCKDSFDALPNACGDLAERAGSMDPAAEHTAPGPPEGPPALAQAPLLVPGAHGVSPLAVLAGVLQLPVPGPGAAPAPARLAAMPTPVLLAHIHAAMPRPTARAPTAFVTPLPPPVQPKARYAPALGGELGAKPAETLNPGAGDAGATHGLISAVSAAPRAGGGVPGGGASPKPGGTATAVAPRLRRGLKDVNEEELCCPITQDIMRDPVMCADGFSYERSAIEDWLSRHKTSPMTNEELQHMRLTPNISLRNLISRTAWCRL</sequence>
<dbReference type="SUPFAM" id="SSF54928">
    <property type="entry name" value="RNA-binding domain, RBD"/>
    <property type="match status" value="1"/>
</dbReference>
<dbReference type="Proteomes" id="UP001445335">
    <property type="component" value="Unassembled WGS sequence"/>
</dbReference>
<evidence type="ECO:0000259" key="3">
    <source>
        <dbReference type="PROSITE" id="PS50102"/>
    </source>
</evidence>
<evidence type="ECO:0000256" key="2">
    <source>
        <dbReference type="SAM" id="MobiDB-lite"/>
    </source>
</evidence>
<dbReference type="PROSITE" id="PS50102">
    <property type="entry name" value="RRM"/>
    <property type="match status" value="1"/>
</dbReference>
<dbReference type="SUPFAM" id="SSF57850">
    <property type="entry name" value="RING/U-box"/>
    <property type="match status" value="1"/>
</dbReference>
<feature type="domain" description="RRM" evidence="3">
    <location>
        <begin position="609"/>
        <end position="690"/>
    </location>
</feature>
<name>A0AAW1RLS4_9CHLO</name>
<organism evidence="5 6">
    <name type="scientific">Elliptochloris bilobata</name>
    <dbReference type="NCBI Taxonomy" id="381761"/>
    <lineage>
        <taxon>Eukaryota</taxon>
        <taxon>Viridiplantae</taxon>
        <taxon>Chlorophyta</taxon>
        <taxon>core chlorophytes</taxon>
        <taxon>Trebouxiophyceae</taxon>
        <taxon>Trebouxiophyceae incertae sedis</taxon>
        <taxon>Elliptochloris clade</taxon>
        <taxon>Elliptochloris</taxon>
    </lineage>
</organism>
<dbReference type="InterPro" id="IPR035979">
    <property type="entry name" value="RBD_domain_sf"/>
</dbReference>
<dbReference type="InterPro" id="IPR003613">
    <property type="entry name" value="Ubox_domain"/>
</dbReference>
<dbReference type="PANTHER" id="PTHR46573">
    <property type="entry name" value="WD REPEAT, SAM AND U-BOX DOMAIN-CONTAINING PROTEIN 1"/>
    <property type="match status" value="1"/>
</dbReference>
<dbReference type="PANTHER" id="PTHR46573:SF1">
    <property type="entry name" value="WD REPEAT, SAM AND U-BOX DOMAIN-CONTAINING PROTEIN 1"/>
    <property type="match status" value="1"/>
</dbReference>
<keyword evidence="6" id="KW-1185">Reference proteome</keyword>
<protein>
    <recommendedName>
        <fullName evidence="7">U-box domain-containing protein</fullName>
    </recommendedName>
</protein>
<evidence type="ECO:0000256" key="1">
    <source>
        <dbReference type="PROSITE-ProRule" id="PRU00176"/>
    </source>
</evidence>
<feature type="region of interest" description="Disordered" evidence="2">
    <location>
        <begin position="767"/>
        <end position="786"/>
    </location>
</feature>
<dbReference type="GO" id="GO:0016567">
    <property type="term" value="P:protein ubiquitination"/>
    <property type="evidence" value="ECO:0007669"/>
    <property type="project" value="InterPro"/>
</dbReference>
<dbReference type="GO" id="GO:0004842">
    <property type="term" value="F:ubiquitin-protein transferase activity"/>
    <property type="evidence" value="ECO:0007669"/>
    <property type="project" value="InterPro"/>
</dbReference>
<dbReference type="InterPro" id="IPR052085">
    <property type="entry name" value="WD-SAM-U-box"/>
</dbReference>
<keyword evidence="1" id="KW-0694">RNA-binding</keyword>
<feature type="region of interest" description="Disordered" evidence="2">
    <location>
        <begin position="903"/>
        <end position="924"/>
    </location>
</feature>
<feature type="region of interest" description="Disordered" evidence="2">
    <location>
        <begin position="377"/>
        <end position="404"/>
    </location>
</feature>
<dbReference type="InterPro" id="IPR000504">
    <property type="entry name" value="RRM_dom"/>
</dbReference>
<dbReference type="AlphaFoldDB" id="A0AAW1RLS4"/>
<dbReference type="Gene3D" id="3.30.40.10">
    <property type="entry name" value="Zinc/RING finger domain, C3HC4 (zinc finger)"/>
    <property type="match status" value="1"/>
</dbReference>
<dbReference type="PROSITE" id="PS51698">
    <property type="entry name" value="U_BOX"/>
    <property type="match status" value="1"/>
</dbReference>
<reference evidence="5 6" key="1">
    <citation type="journal article" date="2024" name="Nat. Commun.">
        <title>Phylogenomics reveals the evolutionary origins of lichenization in chlorophyte algae.</title>
        <authorList>
            <person name="Puginier C."/>
            <person name="Libourel C."/>
            <person name="Otte J."/>
            <person name="Skaloud P."/>
            <person name="Haon M."/>
            <person name="Grisel S."/>
            <person name="Petersen M."/>
            <person name="Berrin J.G."/>
            <person name="Delaux P.M."/>
            <person name="Dal Grande F."/>
            <person name="Keller J."/>
        </authorList>
    </citation>
    <scope>NUCLEOTIDE SEQUENCE [LARGE SCALE GENOMIC DNA]</scope>
    <source>
        <strain evidence="5 6">SAG 245.80</strain>
    </source>
</reference>
<dbReference type="Gene3D" id="3.30.70.330">
    <property type="match status" value="1"/>
</dbReference>
<gene>
    <name evidence="5" type="ORF">WJX81_001236</name>
</gene>
<dbReference type="InterPro" id="IPR013083">
    <property type="entry name" value="Znf_RING/FYVE/PHD"/>
</dbReference>
<comment type="caution">
    <text evidence="5">The sequence shown here is derived from an EMBL/GenBank/DDBJ whole genome shotgun (WGS) entry which is preliminary data.</text>
</comment>
<dbReference type="EMBL" id="JALJOU010000030">
    <property type="protein sequence ID" value="KAK9834975.1"/>
    <property type="molecule type" value="Genomic_DNA"/>
</dbReference>
<accession>A0AAW1RLS4</accession>
<evidence type="ECO:0008006" key="7">
    <source>
        <dbReference type="Google" id="ProtNLM"/>
    </source>
</evidence>
<dbReference type="SMART" id="SM00504">
    <property type="entry name" value="Ubox"/>
    <property type="match status" value="1"/>
</dbReference>
<dbReference type="CDD" id="cd16655">
    <property type="entry name" value="RING-Ubox_WDSUB1-like"/>
    <property type="match status" value="1"/>
</dbReference>
<feature type="region of interest" description="Disordered" evidence="2">
    <location>
        <begin position="537"/>
        <end position="558"/>
    </location>
</feature>
<evidence type="ECO:0000313" key="5">
    <source>
        <dbReference type="EMBL" id="KAK9834975.1"/>
    </source>
</evidence>
<dbReference type="GO" id="GO:0003723">
    <property type="term" value="F:RNA binding"/>
    <property type="evidence" value="ECO:0007669"/>
    <property type="project" value="UniProtKB-UniRule"/>
</dbReference>
<evidence type="ECO:0000259" key="4">
    <source>
        <dbReference type="PROSITE" id="PS51698"/>
    </source>
</evidence>
<feature type="compositionally biased region" description="Low complexity" evidence="2">
    <location>
        <begin position="9"/>
        <end position="43"/>
    </location>
</feature>